<evidence type="ECO:0000313" key="2">
    <source>
        <dbReference type="Proteomes" id="UP000662074"/>
    </source>
</evidence>
<name>A0A917JDY3_9SPHI</name>
<gene>
    <name evidence="1" type="ORF">GCM10011425_39840</name>
</gene>
<proteinExistence type="predicted"/>
<evidence type="ECO:0000313" key="1">
    <source>
        <dbReference type="EMBL" id="GGI52772.1"/>
    </source>
</evidence>
<sequence length="67" mass="7365">MLWVSRASSLVYIKFSTRAWSDIELFIIGFTPVAGMLSNTGNRAVAVYNCKANIGRKAAEEVLKIGK</sequence>
<protein>
    <submittedName>
        <fullName evidence="1">Uncharacterized protein</fullName>
    </submittedName>
</protein>
<dbReference type="EMBL" id="BMDO01000018">
    <property type="protein sequence ID" value="GGI52772.1"/>
    <property type="molecule type" value="Genomic_DNA"/>
</dbReference>
<dbReference type="Proteomes" id="UP000662074">
    <property type="component" value="Unassembled WGS sequence"/>
</dbReference>
<keyword evidence="2" id="KW-1185">Reference proteome</keyword>
<dbReference type="AlphaFoldDB" id="A0A917JDY3"/>
<comment type="caution">
    <text evidence="1">The sequence shown here is derived from an EMBL/GenBank/DDBJ whole genome shotgun (WGS) entry which is preliminary data.</text>
</comment>
<reference evidence="1" key="2">
    <citation type="submission" date="2020-09" db="EMBL/GenBank/DDBJ databases">
        <authorList>
            <person name="Sun Q."/>
            <person name="Sedlacek I."/>
        </authorList>
    </citation>
    <scope>NUCLEOTIDE SEQUENCE</scope>
    <source>
        <strain evidence="1">CCM 8711</strain>
    </source>
</reference>
<accession>A0A917JDY3</accession>
<reference evidence="1" key="1">
    <citation type="journal article" date="2014" name="Int. J. Syst. Evol. Microbiol.">
        <title>Complete genome sequence of Corynebacterium casei LMG S-19264T (=DSM 44701T), isolated from a smear-ripened cheese.</title>
        <authorList>
            <consortium name="US DOE Joint Genome Institute (JGI-PGF)"/>
            <person name="Walter F."/>
            <person name="Albersmeier A."/>
            <person name="Kalinowski J."/>
            <person name="Ruckert C."/>
        </authorList>
    </citation>
    <scope>NUCLEOTIDE SEQUENCE</scope>
    <source>
        <strain evidence="1">CCM 8711</strain>
    </source>
</reference>
<organism evidence="1 2">
    <name type="scientific">Mucilaginibacter galii</name>
    <dbReference type="NCBI Taxonomy" id="2005073"/>
    <lineage>
        <taxon>Bacteria</taxon>
        <taxon>Pseudomonadati</taxon>
        <taxon>Bacteroidota</taxon>
        <taxon>Sphingobacteriia</taxon>
        <taxon>Sphingobacteriales</taxon>
        <taxon>Sphingobacteriaceae</taxon>
        <taxon>Mucilaginibacter</taxon>
    </lineage>
</organism>